<dbReference type="GO" id="GO:0016887">
    <property type="term" value="F:ATP hydrolysis activity"/>
    <property type="evidence" value="ECO:0007669"/>
    <property type="project" value="InterPro"/>
</dbReference>
<organism evidence="2">
    <name type="scientific">Edaphobacter paludis</name>
    <dbReference type="NCBI Taxonomy" id="3035702"/>
    <lineage>
        <taxon>Bacteria</taxon>
        <taxon>Pseudomonadati</taxon>
        <taxon>Acidobacteriota</taxon>
        <taxon>Terriglobia</taxon>
        <taxon>Terriglobales</taxon>
        <taxon>Acidobacteriaceae</taxon>
        <taxon>Edaphobacter</taxon>
    </lineage>
</organism>
<dbReference type="InterPro" id="IPR003959">
    <property type="entry name" value="ATPase_AAA_core"/>
</dbReference>
<dbReference type="AlphaFoldDB" id="A0AAU7D530"/>
<dbReference type="Pfam" id="PF13304">
    <property type="entry name" value="AAA_21"/>
    <property type="match status" value="1"/>
</dbReference>
<protein>
    <submittedName>
        <fullName evidence="2">AAA family ATPase</fullName>
    </submittedName>
</protein>
<accession>A0AAU7D530</accession>
<name>A0AAU7D530_9BACT</name>
<sequence>MIVSLSVSNFRSFLSEETFSLAASNRLAGSHDDHTVPIPNSDRKVLRVGVLYGANGAGKSNLFKALRYIRSVALWGREKARSTNREPFRLAEVSETPSSFDLQFIAADRLYRYGFKADDFRIIEEWLVEVIGGREKIIYERVTDTDGQVTVDAPGLAGIGEKLSALVTVGGPQNQSFLATVHVTLNKADYGDHLSTVLVWFRDGLELIGPNTPHRQLGSYLAENPECLDFAGAFLKSVSTGVDHLLVHKKEITEEELRSLLPDHMVARVLKDVEDDDSQTSIRLGDGNELLIERTDANHFYRITVRAAHQTGSGSIVPFELKDESDGTKRLLNLMPALHGIHSEAKVFFIDEIDRSLHPNLVWEFIDFYLKTCGGSDAQIIITTHESSLLDLELLRRDEIWFAEKDSTSATKLYSLTDFNVRKDLEIRKHYLSGRFGAVPFLGDINRLLTDKGHIA</sequence>
<reference evidence="2" key="1">
    <citation type="submission" date="2023-03" db="EMBL/GenBank/DDBJ databases">
        <title>Edaphobacter sp.</title>
        <authorList>
            <person name="Huber K.J."/>
            <person name="Papendorf J."/>
            <person name="Pilke C."/>
            <person name="Bunk B."/>
            <person name="Sproeer C."/>
            <person name="Pester M."/>
        </authorList>
    </citation>
    <scope>NUCLEOTIDE SEQUENCE</scope>
    <source>
        <strain evidence="2">DSM 109920</strain>
    </source>
</reference>
<dbReference type="EMBL" id="CP121195">
    <property type="protein sequence ID" value="XBH12934.1"/>
    <property type="molecule type" value="Genomic_DNA"/>
</dbReference>
<proteinExistence type="predicted"/>
<dbReference type="GO" id="GO:0005524">
    <property type="term" value="F:ATP binding"/>
    <property type="evidence" value="ECO:0007669"/>
    <property type="project" value="InterPro"/>
</dbReference>
<dbReference type="Gene3D" id="3.40.50.300">
    <property type="entry name" value="P-loop containing nucleotide triphosphate hydrolases"/>
    <property type="match status" value="2"/>
</dbReference>
<dbReference type="PANTHER" id="PTHR40396:SF1">
    <property type="entry name" value="ATPASE AAA-TYPE CORE DOMAIN-CONTAINING PROTEIN"/>
    <property type="match status" value="1"/>
</dbReference>
<dbReference type="InterPro" id="IPR027417">
    <property type="entry name" value="P-loop_NTPase"/>
</dbReference>
<evidence type="ECO:0000259" key="1">
    <source>
        <dbReference type="Pfam" id="PF13304"/>
    </source>
</evidence>
<dbReference type="RefSeq" id="WP_348269592.1">
    <property type="nucleotide sequence ID" value="NZ_CP121195.1"/>
</dbReference>
<evidence type="ECO:0000313" key="2">
    <source>
        <dbReference type="EMBL" id="XBH12934.1"/>
    </source>
</evidence>
<feature type="domain" description="ATPase AAA-type core" evidence="1">
    <location>
        <begin position="50"/>
        <end position="391"/>
    </location>
</feature>
<gene>
    <name evidence="2" type="ORF">P8936_14715</name>
</gene>
<dbReference type="SUPFAM" id="SSF52540">
    <property type="entry name" value="P-loop containing nucleoside triphosphate hydrolases"/>
    <property type="match status" value="1"/>
</dbReference>
<dbReference type="PANTHER" id="PTHR40396">
    <property type="entry name" value="ATPASE-LIKE PROTEIN"/>
    <property type="match status" value="1"/>
</dbReference>